<evidence type="ECO:0000256" key="1">
    <source>
        <dbReference type="SAM" id="MobiDB-lite"/>
    </source>
</evidence>
<reference evidence="2" key="1">
    <citation type="journal article" date="2019" name="Sci. Rep.">
        <title>Draft genome of Tanacetum cinerariifolium, the natural source of mosquito coil.</title>
        <authorList>
            <person name="Yamashiro T."/>
            <person name="Shiraishi A."/>
            <person name="Satake H."/>
            <person name="Nakayama K."/>
        </authorList>
    </citation>
    <scope>NUCLEOTIDE SEQUENCE</scope>
</reference>
<organism evidence="2">
    <name type="scientific">Tanacetum cinerariifolium</name>
    <name type="common">Dalmatian daisy</name>
    <name type="synonym">Chrysanthemum cinerariifolium</name>
    <dbReference type="NCBI Taxonomy" id="118510"/>
    <lineage>
        <taxon>Eukaryota</taxon>
        <taxon>Viridiplantae</taxon>
        <taxon>Streptophyta</taxon>
        <taxon>Embryophyta</taxon>
        <taxon>Tracheophyta</taxon>
        <taxon>Spermatophyta</taxon>
        <taxon>Magnoliopsida</taxon>
        <taxon>eudicotyledons</taxon>
        <taxon>Gunneridae</taxon>
        <taxon>Pentapetalae</taxon>
        <taxon>asterids</taxon>
        <taxon>campanulids</taxon>
        <taxon>Asterales</taxon>
        <taxon>Asteraceae</taxon>
        <taxon>Asteroideae</taxon>
        <taxon>Anthemideae</taxon>
        <taxon>Anthemidinae</taxon>
        <taxon>Tanacetum</taxon>
    </lineage>
</organism>
<feature type="non-terminal residue" evidence="2">
    <location>
        <position position="1"/>
    </location>
</feature>
<feature type="compositionally biased region" description="Low complexity" evidence="1">
    <location>
        <begin position="34"/>
        <end position="43"/>
    </location>
</feature>
<accession>A0A699XMI3</accession>
<proteinExistence type="predicted"/>
<comment type="caution">
    <text evidence="2">The sequence shown here is derived from an EMBL/GenBank/DDBJ whole genome shotgun (WGS) entry which is preliminary data.</text>
</comment>
<evidence type="ECO:0000313" key="2">
    <source>
        <dbReference type="EMBL" id="GFD59278.1"/>
    </source>
</evidence>
<gene>
    <name evidence="2" type="ORF">Tci_931247</name>
</gene>
<sequence>DYRSAGDGRRFDSAYCVVPHAGRGGAVQRICARPRARGAAGSARRNRAAQPPLRQRGLGGREQPQPKHVCNGCRYVGAAGGAH</sequence>
<feature type="non-terminal residue" evidence="2">
    <location>
        <position position="83"/>
    </location>
</feature>
<name>A0A699XMI3_TANCI</name>
<dbReference type="AlphaFoldDB" id="A0A699XMI3"/>
<dbReference type="EMBL" id="BKCJ011863045">
    <property type="protein sequence ID" value="GFD59278.1"/>
    <property type="molecule type" value="Genomic_DNA"/>
</dbReference>
<feature type="region of interest" description="Disordered" evidence="1">
    <location>
        <begin position="34"/>
        <end position="67"/>
    </location>
</feature>
<protein>
    <submittedName>
        <fullName evidence="2">Uncharacterized protein</fullName>
    </submittedName>
</protein>